<name>A0A8J5JGP3_HOMAM</name>
<reference evidence="3" key="1">
    <citation type="journal article" date="2021" name="Sci. Adv.">
        <title>The American lobster genome reveals insights on longevity, neural, and immune adaptations.</title>
        <authorList>
            <person name="Polinski J.M."/>
            <person name="Zimin A.V."/>
            <person name="Clark K.F."/>
            <person name="Kohn A.B."/>
            <person name="Sadowski N."/>
            <person name="Timp W."/>
            <person name="Ptitsyn A."/>
            <person name="Khanna P."/>
            <person name="Romanova D.Y."/>
            <person name="Williams P."/>
            <person name="Greenwood S.J."/>
            <person name="Moroz L.L."/>
            <person name="Walt D.R."/>
            <person name="Bodnar A.G."/>
        </authorList>
    </citation>
    <scope>NUCLEOTIDE SEQUENCE</scope>
    <source>
        <strain evidence="3">GMGI-L3</strain>
    </source>
</reference>
<evidence type="ECO:0000313" key="4">
    <source>
        <dbReference type="Proteomes" id="UP000747542"/>
    </source>
</evidence>
<gene>
    <name evidence="3" type="ORF">Hamer_G029920</name>
</gene>
<organism evidence="3 4">
    <name type="scientific">Homarus americanus</name>
    <name type="common">American lobster</name>
    <dbReference type="NCBI Taxonomy" id="6706"/>
    <lineage>
        <taxon>Eukaryota</taxon>
        <taxon>Metazoa</taxon>
        <taxon>Ecdysozoa</taxon>
        <taxon>Arthropoda</taxon>
        <taxon>Crustacea</taxon>
        <taxon>Multicrustacea</taxon>
        <taxon>Malacostraca</taxon>
        <taxon>Eumalacostraca</taxon>
        <taxon>Eucarida</taxon>
        <taxon>Decapoda</taxon>
        <taxon>Pleocyemata</taxon>
        <taxon>Astacidea</taxon>
        <taxon>Nephropoidea</taxon>
        <taxon>Nephropidae</taxon>
        <taxon>Homarus</taxon>
    </lineage>
</organism>
<dbReference type="AlphaFoldDB" id="A0A8J5JGP3"/>
<accession>A0A8J5JGP3</accession>
<evidence type="ECO:0000256" key="1">
    <source>
        <dbReference type="SAM" id="MobiDB-lite"/>
    </source>
</evidence>
<dbReference type="Proteomes" id="UP000747542">
    <property type="component" value="Unassembled WGS sequence"/>
</dbReference>
<sequence>MPSAIIFVLLVSVYQEDNVKESDKDGDIYSDEAGEQGRGPLVYRGETGQTGVSVNRCRSLFTITGVPDEKTLFAAHLLQNPADNSSLTSDRWTPLHPREDQHLSAAVKGVRHLLQKRSSSSGASTEDYRSLAALLPTLLTFQHHTNKSQEDDHKKEGQTPFLRLNSRIDANGGVLPYVPCAIVPFDHPPSVTACFAHRLKNKNSFWIAFLGDSNIRVLFYEFLQRTDSEYRYLIHLLNTTMSYEEMRRTTFKLHTDMEAATPVHPRLRVSFRTFMEVTPSKVQETKELRQLSRWARGKDPLPHILIIGYTSWMMLLMMMRRSSTSGVLEVVREMHQQVVPLLHQIAQRTRVLVVSQGRYREHSLTGTIYNMVSILGDATFDWSEMLFQYYLRQYKDHHLSPATPHVSYTFPTPITGSLQQHSPVPQGPTTNTAIQQTTRTNRDHLDPRETGGGVWWWDTGVPLNLAGISECEELYRRGLVDSSVYTSEHLRCTDDHHVGEDVLSDQITMLLNLMCNSIMQPHTNVCCH</sequence>
<evidence type="ECO:0000313" key="3">
    <source>
        <dbReference type="EMBL" id="KAG7154078.1"/>
    </source>
</evidence>
<dbReference type="EMBL" id="JAHLQT010045495">
    <property type="protein sequence ID" value="KAG7154078.1"/>
    <property type="molecule type" value="Genomic_DNA"/>
</dbReference>
<protein>
    <submittedName>
        <fullName evidence="3">Uncharacterized protein</fullName>
    </submittedName>
</protein>
<feature type="chain" id="PRO_5035181572" evidence="2">
    <location>
        <begin position="16"/>
        <end position="528"/>
    </location>
</feature>
<feature type="region of interest" description="Disordered" evidence="1">
    <location>
        <begin position="22"/>
        <end position="44"/>
    </location>
</feature>
<feature type="signal peptide" evidence="2">
    <location>
        <begin position="1"/>
        <end position="15"/>
    </location>
</feature>
<keyword evidence="2" id="KW-0732">Signal</keyword>
<comment type="caution">
    <text evidence="3">The sequence shown here is derived from an EMBL/GenBank/DDBJ whole genome shotgun (WGS) entry which is preliminary data.</text>
</comment>
<evidence type="ECO:0000256" key="2">
    <source>
        <dbReference type="SAM" id="SignalP"/>
    </source>
</evidence>
<proteinExistence type="predicted"/>
<keyword evidence="4" id="KW-1185">Reference proteome</keyword>